<reference evidence="1 2" key="1">
    <citation type="journal article" date="2022" name="Plant J.">
        <title>Chromosome-level genome of Camellia lanceoleosa provides a valuable resource for understanding genome evolution and self-incompatibility.</title>
        <authorList>
            <person name="Gong W."/>
            <person name="Xiao S."/>
            <person name="Wang L."/>
            <person name="Liao Z."/>
            <person name="Chang Y."/>
            <person name="Mo W."/>
            <person name="Hu G."/>
            <person name="Li W."/>
            <person name="Zhao G."/>
            <person name="Zhu H."/>
            <person name="Hu X."/>
            <person name="Ji K."/>
            <person name="Xiang X."/>
            <person name="Song Q."/>
            <person name="Yuan D."/>
            <person name="Jin S."/>
            <person name="Zhang L."/>
        </authorList>
    </citation>
    <scope>NUCLEOTIDE SEQUENCE [LARGE SCALE GENOMIC DNA]</scope>
    <source>
        <strain evidence="1">SQ_2022a</strain>
    </source>
</reference>
<gene>
    <name evidence="1" type="ORF">LOK49_LG14G00407</name>
</gene>
<comment type="caution">
    <text evidence="1">The sequence shown here is derived from an EMBL/GenBank/DDBJ whole genome shotgun (WGS) entry which is preliminary data.</text>
</comment>
<sequence>MFLWWIHQLACQLGIRRFMFSSSGATAMSIIYSLRQYPLENDDLNDPNRLISLLRIPNSLIYLWWQLRFLCSTHYVEGDPISKFLKDGVLVNMASSGLVFNWFSELE</sequence>
<dbReference type="Proteomes" id="UP001060215">
    <property type="component" value="Chromosome 15"/>
</dbReference>
<dbReference type="EMBL" id="CM045772">
    <property type="protein sequence ID" value="KAI7986140.1"/>
    <property type="molecule type" value="Genomic_DNA"/>
</dbReference>
<protein>
    <submittedName>
        <fullName evidence="1">UDP-glycosyltransferase 89B2</fullName>
    </submittedName>
</protein>
<proteinExistence type="predicted"/>
<keyword evidence="2" id="KW-1185">Reference proteome</keyword>
<organism evidence="1 2">
    <name type="scientific">Camellia lanceoleosa</name>
    <dbReference type="NCBI Taxonomy" id="1840588"/>
    <lineage>
        <taxon>Eukaryota</taxon>
        <taxon>Viridiplantae</taxon>
        <taxon>Streptophyta</taxon>
        <taxon>Embryophyta</taxon>
        <taxon>Tracheophyta</taxon>
        <taxon>Spermatophyta</taxon>
        <taxon>Magnoliopsida</taxon>
        <taxon>eudicotyledons</taxon>
        <taxon>Gunneridae</taxon>
        <taxon>Pentapetalae</taxon>
        <taxon>asterids</taxon>
        <taxon>Ericales</taxon>
        <taxon>Theaceae</taxon>
        <taxon>Camellia</taxon>
    </lineage>
</organism>
<evidence type="ECO:0000313" key="2">
    <source>
        <dbReference type="Proteomes" id="UP001060215"/>
    </source>
</evidence>
<evidence type="ECO:0000313" key="1">
    <source>
        <dbReference type="EMBL" id="KAI7986140.1"/>
    </source>
</evidence>
<accession>A0ACC0FC77</accession>
<name>A0ACC0FC77_9ERIC</name>